<protein>
    <recommendedName>
        <fullName evidence="1">Integrase catalytic domain-containing protein</fullName>
    </recommendedName>
</protein>
<dbReference type="InterPro" id="IPR050951">
    <property type="entry name" value="Retrovirus_Pol_polyprotein"/>
</dbReference>
<dbReference type="FunFam" id="3.30.420.10:FF:000032">
    <property type="entry name" value="Retrovirus-related Pol polyprotein from transposon 297-like Protein"/>
    <property type="match status" value="1"/>
</dbReference>
<dbReference type="Proteomes" id="UP001152320">
    <property type="component" value="Chromosome 15"/>
</dbReference>
<dbReference type="AlphaFoldDB" id="A0A9Q1BLS9"/>
<dbReference type="PROSITE" id="PS50994">
    <property type="entry name" value="INTEGRASE"/>
    <property type="match status" value="1"/>
</dbReference>
<keyword evidence="3" id="KW-1185">Reference proteome</keyword>
<dbReference type="PANTHER" id="PTHR37984:SF5">
    <property type="entry name" value="PROTEIN NYNRIN-LIKE"/>
    <property type="match status" value="1"/>
</dbReference>
<dbReference type="InterPro" id="IPR041588">
    <property type="entry name" value="Integrase_H2C2"/>
</dbReference>
<dbReference type="InterPro" id="IPR036397">
    <property type="entry name" value="RNaseH_sf"/>
</dbReference>
<organism evidence="2 3">
    <name type="scientific">Holothuria leucospilota</name>
    <name type="common">Black long sea cucumber</name>
    <name type="synonym">Mertensiothuria leucospilota</name>
    <dbReference type="NCBI Taxonomy" id="206669"/>
    <lineage>
        <taxon>Eukaryota</taxon>
        <taxon>Metazoa</taxon>
        <taxon>Echinodermata</taxon>
        <taxon>Eleutherozoa</taxon>
        <taxon>Echinozoa</taxon>
        <taxon>Holothuroidea</taxon>
        <taxon>Aspidochirotacea</taxon>
        <taxon>Aspidochirotida</taxon>
        <taxon>Holothuriidae</taxon>
        <taxon>Holothuria</taxon>
    </lineage>
</organism>
<dbReference type="SUPFAM" id="SSF53098">
    <property type="entry name" value="Ribonuclease H-like"/>
    <property type="match status" value="1"/>
</dbReference>
<dbReference type="InterPro" id="IPR012337">
    <property type="entry name" value="RNaseH-like_sf"/>
</dbReference>
<dbReference type="GO" id="GO:0003676">
    <property type="term" value="F:nucleic acid binding"/>
    <property type="evidence" value="ECO:0007669"/>
    <property type="project" value="InterPro"/>
</dbReference>
<dbReference type="Pfam" id="PF17921">
    <property type="entry name" value="Integrase_H2C2"/>
    <property type="match status" value="1"/>
</dbReference>
<gene>
    <name evidence="2" type="ORF">HOLleu_31149</name>
</gene>
<proteinExistence type="predicted"/>
<dbReference type="EMBL" id="JAIZAY010000015">
    <property type="protein sequence ID" value="KAJ8028805.1"/>
    <property type="molecule type" value="Genomic_DNA"/>
</dbReference>
<dbReference type="FunFam" id="1.10.340.70:FF:000001">
    <property type="entry name" value="Retrovirus-related Pol polyprotein from transposon gypsy-like Protein"/>
    <property type="match status" value="1"/>
</dbReference>
<evidence type="ECO:0000313" key="2">
    <source>
        <dbReference type="EMBL" id="KAJ8028805.1"/>
    </source>
</evidence>
<dbReference type="GO" id="GO:0015074">
    <property type="term" value="P:DNA integration"/>
    <property type="evidence" value="ECO:0007669"/>
    <property type="project" value="InterPro"/>
</dbReference>
<dbReference type="Pfam" id="PF00665">
    <property type="entry name" value="rve"/>
    <property type="match status" value="1"/>
</dbReference>
<evidence type="ECO:0000259" key="1">
    <source>
        <dbReference type="PROSITE" id="PS50994"/>
    </source>
</evidence>
<evidence type="ECO:0000313" key="3">
    <source>
        <dbReference type="Proteomes" id="UP001152320"/>
    </source>
</evidence>
<feature type="domain" description="Integrase catalytic" evidence="1">
    <location>
        <begin position="151"/>
        <end position="308"/>
    </location>
</feature>
<accession>A0A9Q1BLS9</accession>
<dbReference type="OrthoDB" id="425619at2759"/>
<name>A0A9Q1BLS9_HOLLE</name>
<dbReference type="InterPro" id="IPR001584">
    <property type="entry name" value="Integrase_cat-core"/>
</dbReference>
<comment type="caution">
    <text evidence="2">The sequence shown here is derived from an EMBL/GenBank/DDBJ whole genome shotgun (WGS) entry which is preliminary data.</text>
</comment>
<dbReference type="Gene3D" id="1.10.340.70">
    <property type="match status" value="1"/>
</dbReference>
<reference evidence="2" key="1">
    <citation type="submission" date="2021-10" db="EMBL/GenBank/DDBJ databases">
        <title>Tropical sea cucumber genome reveals ecological adaptation and Cuvierian tubules defense mechanism.</title>
        <authorList>
            <person name="Chen T."/>
        </authorList>
    </citation>
    <scope>NUCLEOTIDE SEQUENCE</scope>
    <source>
        <strain evidence="2">Nanhai2018</strain>
        <tissue evidence="2">Muscle</tissue>
    </source>
</reference>
<dbReference type="PANTHER" id="PTHR37984">
    <property type="entry name" value="PROTEIN CBG26694"/>
    <property type="match status" value="1"/>
</dbReference>
<dbReference type="Gene3D" id="3.30.420.10">
    <property type="entry name" value="Ribonuclease H-like superfamily/Ribonuclease H"/>
    <property type="match status" value="1"/>
</dbReference>
<sequence>MNCSPSMTSSKQTVHKVESILPDMNRFISEQVKDPFICDVMSKIHQSSSDMGTLSKKFPLEDGVLKYVGNSSNGISKIVVPAKLIQDVITHYHCSPTYPHMGIRKTVTKVGEKFWWKNMKSDIESFIKKCRVCQFCKPVYQKPSGFMQSTVTTAPWEVLAMDLMGPFPESNDGNLYILVITDHFSKFCLLYPLKRATGKVLASILRQLFCVWGACKTIVSDNGPQMISKAVAEICILWGVKRAFTTPYHPQSNWVERVNRNLVSMLCCFVAPDHADWDKYVSEFMFALNSFKHDATKFSPSKLFLGRDIKGPGEWMEMLQDVGGVAHKDMLAAAGRNMGKQREHNKVPFDKRRSKVKVTINDRVLLKSHPLSNLKRNFSAKLAPKWRGPFIVKAQLSPVNFVIESEEGSDKRIAHVEQLKLIL</sequence>